<proteinExistence type="predicted"/>
<keyword evidence="4" id="KW-0540">Nuclease</keyword>
<dbReference type="EMBL" id="CM004392">
    <property type="protein sequence ID" value="OAY46938.1"/>
    <property type="molecule type" value="Genomic_DNA"/>
</dbReference>
<dbReference type="InterPro" id="IPR005162">
    <property type="entry name" value="Retrotrans_gag_dom"/>
</dbReference>
<dbReference type="Gene3D" id="3.10.20.370">
    <property type="match status" value="1"/>
</dbReference>
<dbReference type="GO" id="GO:0006508">
    <property type="term" value="P:proteolysis"/>
    <property type="evidence" value="ECO:0007669"/>
    <property type="project" value="UniProtKB-KW"/>
</dbReference>
<dbReference type="PANTHER" id="PTHR37984:SF5">
    <property type="entry name" value="PROTEIN NYNRIN-LIKE"/>
    <property type="match status" value="1"/>
</dbReference>
<feature type="domain" description="Integrase catalytic" evidence="15">
    <location>
        <begin position="656"/>
        <end position="821"/>
    </location>
</feature>
<evidence type="ECO:0000256" key="9">
    <source>
        <dbReference type="ARBA" id="ARBA00022842"/>
    </source>
</evidence>
<evidence type="ECO:0000256" key="3">
    <source>
        <dbReference type="ARBA" id="ARBA00022695"/>
    </source>
</evidence>
<dbReference type="PROSITE" id="PS50994">
    <property type="entry name" value="INTEGRASE"/>
    <property type="match status" value="1"/>
</dbReference>
<dbReference type="FunFam" id="3.30.70.270:FF:000003">
    <property type="entry name" value="Transposon Ty3-G Gag-Pol polyprotein"/>
    <property type="match status" value="1"/>
</dbReference>
<reference evidence="16" key="1">
    <citation type="submission" date="2016-02" db="EMBL/GenBank/DDBJ databases">
        <title>WGS assembly of Manihot esculenta.</title>
        <authorList>
            <person name="Bredeson J.V."/>
            <person name="Prochnik S.E."/>
            <person name="Lyons J.B."/>
            <person name="Schmutz J."/>
            <person name="Grimwood J."/>
            <person name="Vrebalov J."/>
            <person name="Bart R.S."/>
            <person name="Amuge T."/>
            <person name="Ferguson M.E."/>
            <person name="Green R."/>
            <person name="Putnam N."/>
            <person name="Stites J."/>
            <person name="Rounsley S."/>
            <person name="Rokhsar D.S."/>
        </authorList>
    </citation>
    <scope>NUCLEOTIDE SEQUENCE [LARGE SCALE GENOMIC DNA]</scope>
    <source>
        <tissue evidence="16">Leaf</tissue>
    </source>
</reference>
<dbReference type="Gene3D" id="3.30.420.10">
    <property type="entry name" value="Ribonuclease H-like superfamily/Ribonuclease H"/>
    <property type="match status" value="1"/>
</dbReference>
<dbReference type="GO" id="GO:0003964">
    <property type="term" value="F:RNA-directed DNA polymerase activity"/>
    <property type="evidence" value="ECO:0007669"/>
    <property type="project" value="UniProtKB-KW"/>
</dbReference>
<evidence type="ECO:0000256" key="8">
    <source>
        <dbReference type="ARBA" id="ARBA00022801"/>
    </source>
</evidence>
<dbReference type="Pfam" id="PF00078">
    <property type="entry name" value="RVT_1"/>
    <property type="match status" value="1"/>
</dbReference>
<dbReference type="STRING" id="3983.A0A2C9VQ19"/>
<keyword evidence="13" id="KW-0238">DNA-binding</keyword>
<sequence>MTDYMKLGAPQFETGDDPFVYLERVKTITDEIGADDSRAIQMAGFTLKCKKAREWFKNYMSPRLDSLSWEEFANEFAGWAFSDSSRELKMIEFEQLRQTEEMSVDEYTDRFLELLPFAGQTLDTDQKKSRRYIMKLHSRMAPAELKELKEQLQELVDKGFIRPSTSPWGAPVLFVRKKDGSLRLCIDYRIDDLFDQLAGAGCFSKIDLRSGYHQLRIREEDFLVMPFGLTNAPAAFMDLMNRVFSQHLDHFVIVFIDDILVYSRNAEEHAHHLRLVLQTLREHGLYAKFSKCEFWLRSISFLGHVVSENGIEVDPKKVEVVANWPKPTSVSEIRSFLGLAGYYRRFVQDFSKIAAPLTRLTRKNQKFVWTDQCEENFEELKKRLTSTLVLALPASSEDFTIFCDASRVGLGCVLMQNERVIAYASRQLKKHELNYPTHDLEMAAVIFALKMWRHYLYGVKCEIFTDHKSIQYILSQRDLNLRQRRWVELLSDYDCKIQYHPGKANVVAEALSRKSLGSLSHFTVEERPVVKEFYKLIDEGLLLELSGTGALVAQMRVAPVFLEQSGKNSEFRFDNKGILRYGSRLCVPDDIGLKGDIMREAHNARYSVHPGATKMYQDLKKVYWWPAMKREVAQFVSSCEVCQRVKLEHQKPAGMLNPLPIPEWKWENIAMDFVVGLPATSNRLDSIWVIVDRLTKSAHFIPVRSGYTVDKLAQVYVDEIVRLHGVPVSIVSDRGPQFTFRFWRSLQNAMGTRLDFSTAFHPQTDGQSERTIQTIEDMLRMCVLDFGGSWRQHLPLVEFAYNNSHHASIGMAPYEALYRRKCRSPVCWEEVGEKALAGPELVEITSRVVPIIRERIKTAASRQKSYADIRRRQVEFQEGDLVLLKVSPMKGVIRFGKKGKLAPRYIGPFEILQKIGNVSYKLDLPASMERIHPVFHVSMLRKFVSDPGKVLSGPDVEIQEDLTYVEQPVRILDTQIRKLRNKEIPMVKVLWNHHNIEECTWETQESMLQQYPHLF</sequence>
<keyword evidence="1" id="KW-0645">Protease</keyword>
<keyword evidence="8" id="KW-0378">Hydrolase</keyword>
<keyword evidence="5" id="KW-0479">Metal-binding</keyword>
<evidence type="ECO:0000256" key="12">
    <source>
        <dbReference type="ARBA" id="ARBA00022932"/>
    </source>
</evidence>
<dbReference type="Gene3D" id="1.10.340.70">
    <property type="match status" value="1"/>
</dbReference>
<keyword evidence="10" id="KW-0229">DNA integration</keyword>
<dbReference type="AlphaFoldDB" id="A0A2C9VQ19"/>
<dbReference type="InterPro" id="IPR001584">
    <property type="entry name" value="Integrase_cat-core"/>
</dbReference>
<keyword evidence="11" id="KW-0695">RNA-directed DNA polymerase</keyword>
<dbReference type="InterPro" id="IPR041373">
    <property type="entry name" value="RT_RNaseH"/>
</dbReference>
<dbReference type="InterPro" id="IPR000477">
    <property type="entry name" value="RT_dom"/>
</dbReference>
<dbReference type="Gene3D" id="3.30.70.270">
    <property type="match status" value="2"/>
</dbReference>
<dbReference type="SUPFAM" id="SSF53098">
    <property type="entry name" value="Ribonuclease H-like"/>
    <property type="match status" value="1"/>
</dbReference>
<keyword evidence="12" id="KW-0239">DNA-directed DNA polymerase</keyword>
<protein>
    <recommendedName>
        <fullName evidence="15">Integrase catalytic domain-containing protein</fullName>
    </recommendedName>
</protein>
<dbReference type="InterPro" id="IPR056924">
    <property type="entry name" value="SH3_Tf2-1"/>
</dbReference>
<dbReference type="GO" id="GO:0046872">
    <property type="term" value="F:metal ion binding"/>
    <property type="evidence" value="ECO:0007669"/>
    <property type="project" value="UniProtKB-KW"/>
</dbReference>
<dbReference type="FunFam" id="3.10.20.370:FF:000001">
    <property type="entry name" value="Retrovirus-related Pol polyprotein from transposon 17.6-like protein"/>
    <property type="match status" value="1"/>
</dbReference>
<dbReference type="FunFam" id="3.30.70.270:FF:000020">
    <property type="entry name" value="Transposon Tf2-6 polyprotein-like Protein"/>
    <property type="match status" value="1"/>
</dbReference>
<keyword evidence="3" id="KW-0548">Nucleotidyltransferase</keyword>
<keyword evidence="2" id="KW-0808">Transferase</keyword>
<dbReference type="GO" id="GO:0004190">
    <property type="term" value="F:aspartic-type endopeptidase activity"/>
    <property type="evidence" value="ECO:0007669"/>
    <property type="project" value="UniProtKB-KW"/>
</dbReference>
<dbReference type="InterPro" id="IPR012337">
    <property type="entry name" value="RNaseH-like_sf"/>
</dbReference>
<dbReference type="SUPFAM" id="SSF56672">
    <property type="entry name" value="DNA/RNA polymerases"/>
    <property type="match status" value="1"/>
</dbReference>
<evidence type="ECO:0000256" key="6">
    <source>
        <dbReference type="ARBA" id="ARBA00022750"/>
    </source>
</evidence>
<dbReference type="GO" id="GO:0015074">
    <property type="term" value="P:DNA integration"/>
    <property type="evidence" value="ECO:0007669"/>
    <property type="project" value="UniProtKB-KW"/>
</dbReference>
<dbReference type="GO" id="GO:0004519">
    <property type="term" value="F:endonuclease activity"/>
    <property type="evidence" value="ECO:0007669"/>
    <property type="project" value="UniProtKB-KW"/>
</dbReference>
<evidence type="ECO:0000256" key="2">
    <source>
        <dbReference type="ARBA" id="ARBA00022679"/>
    </source>
</evidence>
<dbReference type="InterPro" id="IPR050951">
    <property type="entry name" value="Retrovirus_Pol_polyprotein"/>
</dbReference>
<accession>A0A2C9VQ19</accession>
<dbReference type="GO" id="GO:0006310">
    <property type="term" value="P:DNA recombination"/>
    <property type="evidence" value="ECO:0007669"/>
    <property type="project" value="UniProtKB-KW"/>
</dbReference>
<dbReference type="InterPro" id="IPR041588">
    <property type="entry name" value="Integrase_H2C2"/>
</dbReference>
<dbReference type="Pfam" id="PF17921">
    <property type="entry name" value="Integrase_H2C2"/>
    <property type="match status" value="1"/>
</dbReference>
<dbReference type="InterPro" id="IPR043502">
    <property type="entry name" value="DNA/RNA_pol_sf"/>
</dbReference>
<evidence type="ECO:0000256" key="5">
    <source>
        <dbReference type="ARBA" id="ARBA00022723"/>
    </source>
</evidence>
<dbReference type="Pfam" id="PF17917">
    <property type="entry name" value="RT_RNaseH"/>
    <property type="match status" value="1"/>
</dbReference>
<dbReference type="InterPro" id="IPR036397">
    <property type="entry name" value="RNaseH_sf"/>
</dbReference>
<dbReference type="Gene3D" id="3.10.10.10">
    <property type="entry name" value="HIV Type 1 Reverse Transcriptase, subunit A, domain 1"/>
    <property type="match status" value="1"/>
</dbReference>
<gene>
    <name evidence="16" type="ORF">MANES_06G040000</name>
</gene>
<dbReference type="CDD" id="cd01647">
    <property type="entry name" value="RT_LTR"/>
    <property type="match status" value="1"/>
</dbReference>
<keyword evidence="14" id="KW-0233">DNA recombination</keyword>
<evidence type="ECO:0000256" key="7">
    <source>
        <dbReference type="ARBA" id="ARBA00022759"/>
    </source>
</evidence>
<dbReference type="GO" id="GO:0003677">
    <property type="term" value="F:DNA binding"/>
    <property type="evidence" value="ECO:0007669"/>
    <property type="project" value="UniProtKB-KW"/>
</dbReference>
<dbReference type="CDD" id="cd09274">
    <property type="entry name" value="RNase_HI_RT_Ty3"/>
    <property type="match status" value="1"/>
</dbReference>
<evidence type="ECO:0000313" key="16">
    <source>
        <dbReference type="EMBL" id="OAY46938.1"/>
    </source>
</evidence>
<dbReference type="PANTHER" id="PTHR37984">
    <property type="entry name" value="PROTEIN CBG26694"/>
    <property type="match status" value="1"/>
</dbReference>
<evidence type="ECO:0000256" key="13">
    <source>
        <dbReference type="ARBA" id="ARBA00023125"/>
    </source>
</evidence>
<evidence type="ECO:0000256" key="1">
    <source>
        <dbReference type="ARBA" id="ARBA00022670"/>
    </source>
</evidence>
<dbReference type="SUPFAM" id="SSF54160">
    <property type="entry name" value="Chromo domain-like"/>
    <property type="match status" value="1"/>
</dbReference>
<evidence type="ECO:0000256" key="4">
    <source>
        <dbReference type="ARBA" id="ARBA00022722"/>
    </source>
</evidence>
<keyword evidence="7" id="KW-0255">Endonuclease</keyword>
<dbReference type="Pfam" id="PF03732">
    <property type="entry name" value="Retrotrans_gag"/>
    <property type="match status" value="1"/>
</dbReference>
<dbReference type="InterPro" id="IPR016197">
    <property type="entry name" value="Chromo-like_dom_sf"/>
</dbReference>
<dbReference type="Pfam" id="PF24626">
    <property type="entry name" value="SH3_Tf2-1"/>
    <property type="match status" value="1"/>
</dbReference>
<evidence type="ECO:0000259" key="15">
    <source>
        <dbReference type="PROSITE" id="PS50994"/>
    </source>
</evidence>
<dbReference type="InterPro" id="IPR043128">
    <property type="entry name" value="Rev_trsase/Diguanyl_cyclase"/>
</dbReference>
<organism evidence="16">
    <name type="scientific">Manihot esculenta</name>
    <name type="common">Cassava</name>
    <name type="synonym">Jatropha manihot</name>
    <dbReference type="NCBI Taxonomy" id="3983"/>
    <lineage>
        <taxon>Eukaryota</taxon>
        <taxon>Viridiplantae</taxon>
        <taxon>Streptophyta</taxon>
        <taxon>Embryophyta</taxon>
        <taxon>Tracheophyta</taxon>
        <taxon>Spermatophyta</taxon>
        <taxon>Magnoliopsida</taxon>
        <taxon>eudicotyledons</taxon>
        <taxon>Gunneridae</taxon>
        <taxon>Pentapetalae</taxon>
        <taxon>rosids</taxon>
        <taxon>fabids</taxon>
        <taxon>Malpighiales</taxon>
        <taxon>Euphorbiaceae</taxon>
        <taxon>Crotonoideae</taxon>
        <taxon>Manihoteae</taxon>
        <taxon>Manihot</taxon>
    </lineage>
</organism>
<evidence type="ECO:0000256" key="11">
    <source>
        <dbReference type="ARBA" id="ARBA00022918"/>
    </source>
</evidence>
<evidence type="ECO:0000256" key="14">
    <source>
        <dbReference type="ARBA" id="ARBA00023172"/>
    </source>
</evidence>
<name>A0A2C9VQ19_MANES</name>
<keyword evidence="9" id="KW-0460">Magnesium</keyword>
<dbReference type="GO" id="GO:0003887">
    <property type="term" value="F:DNA-directed DNA polymerase activity"/>
    <property type="evidence" value="ECO:0007669"/>
    <property type="project" value="UniProtKB-KW"/>
</dbReference>
<keyword evidence="6" id="KW-0064">Aspartyl protease</keyword>
<evidence type="ECO:0000256" key="10">
    <source>
        <dbReference type="ARBA" id="ARBA00022908"/>
    </source>
</evidence>